<proteinExistence type="predicted"/>
<dbReference type="WBParaSite" id="DME_0000137201-mRNA-1">
    <property type="protein sequence ID" value="DME_0000137201-mRNA-1"/>
    <property type="gene ID" value="DME_0000137201"/>
</dbReference>
<keyword evidence="6" id="KW-1185">Reference proteome</keyword>
<dbReference type="STRING" id="318479.A0A0N4U3R1"/>
<evidence type="ECO:0000313" key="6">
    <source>
        <dbReference type="Proteomes" id="UP000274756"/>
    </source>
</evidence>
<dbReference type="OrthoDB" id="542841at2759"/>
<accession>A0A0N4U3R1</accession>
<dbReference type="Pfam" id="PF12796">
    <property type="entry name" value="Ank_2"/>
    <property type="match status" value="1"/>
</dbReference>
<protein>
    <submittedName>
        <fullName evidence="7">ANK_REP_REGION domain-containing protein</fullName>
    </submittedName>
</protein>
<reference evidence="7" key="1">
    <citation type="submission" date="2017-02" db="UniProtKB">
        <authorList>
            <consortium name="WormBaseParasite"/>
        </authorList>
    </citation>
    <scope>IDENTIFICATION</scope>
</reference>
<keyword evidence="2 3" id="KW-0040">ANK repeat</keyword>
<reference evidence="4 6" key="2">
    <citation type="submission" date="2018-11" db="EMBL/GenBank/DDBJ databases">
        <authorList>
            <consortium name="Pathogen Informatics"/>
        </authorList>
    </citation>
    <scope>NUCLEOTIDE SEQUENCE [LARGE SCALE GENOMIC DNA]</scope>
</reference>
<dbReference type="PROSITE" id="PS50088">
    <property type="entry name" value="ANK_REPEAT"/>
    <property type="match status" value="1"/>
</dbReference>
<organism evidence="5 7">
    <name type="scientific">Dracunculus medinensis</name>
    <name type="common">Guinea worm</name>
    <dbReference type="NCBI Taxonomy" id="318479"/>
    <lineage>
        <taxon>Eukaryota</taxon>
        <taxon>Metazoa</taxon>
        <taxon>Ecdysozoa</taxon>
        <taxon>Nematoda</taxon>
        <taxon>Chromadorea</taxon>
        <taxon>Rhabditida</taxon>
        <taxon>Spirurina</taxon>
        <taxon>Dracunculoidea</taxon>
        <taxon>Dracunculidae</taxon>
        <taxon>Dracunculus</taxon>
    </lineage>
</organism>
<dbReference type="AlphaFoldDB" id="A0A0N4U3R1"/>
<feature type="repeat" description="ANK" evidence="3">
    <location>
        <begin position="17"/>
        <end position="49"/>
    </location>
</feature>
<evidence type="ECO:0000313" key="5">
    <source>
        <dbReference type="Proteomes" id="UP000038040"/>
    </source>
</evidence>
<evidence type="ECO:0000256" key="3">
    <source>
        <dbReference type="PROSITE-ProRule" id="PRU00023"/>
    </source>
</evidence>
<dbReference type="PANTHER" id="PTHR24171">
    <property type="entry name" value="ANKYRIN REPEAT DOMAIN-CONTAINING PROTEIN 39-RELATED"/>
    <property type="match status" value="1"/>
</dbReference>
<dbReference type="Proteomes" id="UP000274756">
    <property type="component" value="Unassembled WGS sequence"/>
</dbReference>
<keyword evidence="1" id="KW-0677">Repeat</keyword>
<dbReference type="SMART" id="SM00248">
    <property type="entry name" value="ANK"/>
    <property type="match status" value="1"/>
</dbReference>
<evidence type="ECO:0000256" key="2">
    <source>
        <dbReference type="ARBA" id="ARBA00023043"/>
    </source>
</evidence>
<dbReference type="PANTHER" id="PTHR24171:SF9">
    <property type="entry name" value="ANKYRIN REPEAT DOMAIN-CONTAINING PROTEIN 39"/>
    <property type="match status" value="1"/>
</dbReference>
<dbReference type="InterPro" id="IPR002110">
    <property type="entry name" value="Ankyrin_rpt"/>
</dbReference>
<name>A0A0N4U3R1_DRAME</name>
<evidence type="ECO:0000313" key="7">
    <source>
        <dbReference type="WBParaSite" id="DME_0000137201-mRNA-1"/>
    </source>
</evidence>
<evidence type="ECO:0000256" key="1">
    <source>
        <dbReference type="ARBA" id="ARBA00022737"/>
    </source>
</evidence>
<gene>
    <name evidence="4" type="ORF">DME_LOCUS5732</name>
</gene>
<sequence>MDAWIKAGADINQTDYDGRTALHIAVTTRNEEMIEYLLRNGANINAIDRFGNTPLSFAENSEWESIVKLLKQKQRNRKENYVRFSVDC</sequence>
<dbReference type="Gene3D" id="1.25.40.20">
    <property type="entry name" value="Ankyrin repeat-containing domain"/>
    <property type="match status" value="1"/>
</dbReference>
<dbReference type="EMBL" id="UYYG01001153">
    <property type="protein sequence ID" value="VDN55759.1"/>
    <property type="molecule type" value="Genomic_DNA"/>
</dbReference>
<dbReference type="InterPro" id="IPR036770">
    <property type="entry name" value="Ankyrin_rpt-contain_sf"/>
</dbReference>
<dbReference type="SUPFAM" id="SSF48403">
    <property type="entry name" value="Ankyrin repeat"/>
    <property type="match status" value="1"/>
</dbReference>
<dbReference type="Proteomes" id="UP000038040">
    <property type="component" value="Unplaced"/>
</dbReference>
<dbReference type="PROSITE" id="PS50297">
    <property type="entry name" value="ANK_REP_REGION"/>
    <property type="match status" value="1"/>
</dbReference>
<evidence type="ECO:0000313" key="4">
    <source>
        <dbReference type="EMBL" id="VDN55759.1"/>
    </source>
</evidence>